<dbReference type="HOGENOM" id="CLU_1261470_0_0_1"/>
<evidence type="ECO:0000313" key="3">
    <source>
        <dbReference type="EMBL" id="EJU02020.1"/>
    </source>
</evidence>
<organism evidence="3 4">
    <name type="scientific">Dacryopinax primogenitus (strain DJM 731)</name>
    <name type="common">Brown rot fungus</name>
    <dbReference type="NCBI Taxonomy" id="1858805"/>
    <lineage>
        <taxon>Eukaryota</taxon>
        <taxon>Fungi</taxon>
        <taxon>Dikarya</taxon>
        <taxon>Basidiomycota</taxon>
        <taxon>Agaricomycotina</taxon>
        <taxon>Dacrymycetes</taxon>
        <taxon>Dacrymycetales</taxon>
        <taxon>Dacrymycetaceae</taxon>
        <taxon>Dacryopinax</taxon>
    </lineage>
</organism>
<feature type="domain" description="Protein CPL1-like" evidence="2">
    <location>
        <begin position="163"/>
        <end position="208"/>
    </location>
</feature>
<feature type="signal peptide" evidence="1">
    <location>
        <begin position="1"/>
        <end position="21"/>
    </location>
</feature>
<dbReference type="AlphaFoldDB" id="M5G1E6"/>
<feature type="chain" id="PRO_5004067498" description="Protein CPL1-like domain-containing protein" evidence="1">
    <location>
        <begin position="22"/>
        <end position="219"/>
    </location>
</feature>
<evidence type="ECO:0000313" key="4">
    <source>
        <dbReference type="Proteomes" id="UP000030653"/>
    </source>
</evidence>
<evidence type="ECO:0000259" key="2">
    <source>
        <dbReference type="Pfam" id="PF21671"/>
    </source>
</evidence>
<keyword evidence="4" id="KW-1185">Reference proteome</keyword>
<keyword evidence="1" id="KW-0732">Signal</keyword>
<dbReference type="Pfam" id="PF21671">
    <property type="entry name" value="CPL1-like"/>
    <property type="match status" value="1"/>
</dbReference>
<dbReference type="InterPro" id="IPR048661">
    <property type="entry name" value="CPL1-like"/>
</dbReference>
<dbReference type="GeneID" id="63682499"/>
<dbReference type="RefSeq" id="XP_040628917.1">
    <property type="nucleotide sequence ID" value="XM_040767437.1"/>
</dbReference>
<protein>
    <recommendedName>
        <fullName evidence="2">Protein CPL1-like domain-containing protein</fullName>
    </recommendedName>
</protein>
<evidence type="ECO:0000256" key="1">
    <source>
        <dbReference type="SAM" id="SignalP"/>
    </source>
</evidence>
<reference evidence="3 4" key="1">
    <citation type="journal article" date="2012" name="Science">
        <title>The Paleozoic origin of enzymatic lignin decomposition reconstructed from 31 fungal genomes.</title>
        <authorList>
            <person name="Floudas D."/>
            <person name="Binder M."/>
            <person name="Riley R."/>
            <person name="Barry K."/>
            <person name="Blanchette R.A."/>
            <person name="Henrissat B."/>
            <person name="Martinez A.T."/>
            <person name="Otillar R."/>
            <person name="Spatafora J.W."/>
            <person name="Yadav J.S."/>
            <person name="Aerts A."/>
            <person name="Benoit I."/>
            <person name="Boyd A."/>
            <person name="Carlson A."/>
            <person name="Copeland A."/>
            <person name="Coutinho P.M."/>
            <person name="de Vries R.P."/>
            <person name="Ferreira P."/>
            <person name="Findley K."/>
            <person name="Foster B."/>
            <person name="Gaskell J."/>
            <person name="Glotzer D."/>
            <person name="Gorecki P."/>
            <person name="Heitman J."/>
            <person name="Hesse C."/>
            <person name="Hori C."/>
            <person name="Igarashi K."/>
            <person name="Jurgens J.A."/>
            <person name="Kallen N."/>
            <person name="Kersten P."/>
            <person name="Kohler A."/>
            <person name="Kuees U."/>
            <person name="Kumar T.K.A."/>
            <person name="Kuo A."/>
            <person name="LaButti K."/>
            <person name="Larrondo L.F."/>
            <person name="Lindquist E."/>
            <person name="Ling A."/>
            <person name="Lombard V."/>
            <person name="Lucas S."/>
            <person name="Lundell T."/>
            <person name="Martin R."/>
            <person name="McLaughlin D.J."/>
            <person name="Morgenstern I."/>
            <person name="Morin E."/>
            <person name="Murat C."/>
            <person name="Nagy L.G."/>
            <person name="Nolan M."/>
            <person name="Ohm R.A."/>
            <person name="Patyshakuliyeva A."/>
            <person name="Rokas A."/>
            <person name="Ruiz-Duenas F.J."/>
            <person name="Sabat G."/>
            <person name="Salamov A."/>
            <person name="Samejima M."/>
            <person name="Schmutz J."/>
            <person name="Slot J.C."/>
            <person name="St John F."/>
            <person name="Stenlid J."/>
            <person name="Sun H."/>
            <person name="Sun S."/>
            <person name="Syed K."/>
            <person name="Tsang A."/>
            <person name="Wiebenga A."/>
            <person name="Young D."/>
            <person name="Pisabarro A."/>
            <person name="Eastwood D.C."/>
            <person name="Martin F."/>
            <person name="Cullen D."/>
            <person name="Grigoriev I.V."/>
            <person name="Hibbett D.S."/>
        </authorList>
    </citation>
    <scope>NUCLEOTIDE SEQUENCE [LARGE SCALE GENOMIC DNA]</scope>
    <source>
        <strain evidence="3 4">DJM-731 SS1</strain>
    </source>
</reference>
<dbReference type="Proteomes" id="UP000030653">
    <property type="component" value="Unassembled WGS sequence"/>
</dbReference>
<dbReference type="OrthoDB" id="439917at2759"/>
<gene>
    <name evidence="3" type="ORF">DACRYDRAFT_100233</name>
</gene>
<sequence length="219" mass="22487">MLAQHLTSLIVIVGLAALVRGFQEVGGSPCTTVGSACSWSYLNSGGSTVNANGFCAPNGFCGDNGATCSTSDNCYDYCGNGVCGGLGATCNTKAAFSHNQFNVACYTNGGYTCNAEGSNGSCVSSTSPASRRRARQQLSVNGPAACRRNTDTLCPNVHGLEAECVDLASDFENCGKCGKECGDMEGGATVECVKGRCLAKSCRRGWMLLGNVCVRTASS</sequence>
<proteinExistence type="predicted"/>
<accession>M5G1E6</accession>
<dbReference type="EMBL" id="JH795863">
    <property type="protein sequence ID" value="EJU02020.1"/>
    <property type="molecule type" value="Genomic_DNA"/>
</dbReference>
<name>M5G1E6_DACPD</name>